<keyword evidence="2" id="KW-0732">Signal</keyword>
<dbReference type="PANTHER" id="PTHR36299">
    <property type="entry name" value="AGAP008005-PA"/>
    <property type="match status" value="1"/>
</dbReference>
<dbReference type="Proteomes" id="UP000241769">
    <property type="component" value="Unassembled WGS sequence"/>
</dbReference>
<feature type="transmembrane region" description="Helical" evidence="1">
    <location>
        <begin position="621"/>
        <end position="641"/>
    </location>
</feature>
<reference evidence="4 5" key="1">
    <citation type="journal article" date="2018" name="Genome Biol. Evol.">
        <title>Multiple Roots of Fruiting Body Formation in Amoebozoa.</title>
        <authorList>
            <person name="Hillmann F."/>
            <person name="Forbes G."/>
            <person name="Novohradska S."/>
            <person name="Ferling I."/>
            <person name="Riege K."/>
            <person name="Groth M."/>
            <person name="Westermann M."/>
            <person name="Marz M."/>
            <person name="Spaller T."/>
            <person name="Winckler T."/>
            <person name="Schaap P."/>
            <person name="Glockner G."/>
        </authorList>
    </citation>
    <scope>NUCLEOTIDE SEQUENCE [LARGE SCALE GENOMIC DNA]</scope>
    <source>
        <strain evidence="4 5">Jena</strain>
    </source>
</reference>
<accession>A0A2P6NMB3</accession>
<feature type="transmembrane region" description="Helical" evidence="1">
    <location>
        <begin position="548"/>
        <end position="571"/>
    </location>
</feature>
<feature type="transmembrane region" description="Helical" evidence="1">
    <location>
        <begin position="379"/>
        <end position="398"/>
    </location>
</feature>
<dbReference type="EMBL" id="MDYQ01000050">
    <property type="protein sequence ID" value="PRP85100.1"/>
    <property type="molecule type" value="Genomic_DNA"/>
</dbReference>
<feature type="transmembrane region" description="Helical" evidence="1">
    <location>
        <begin position="419"/>
        <end position="438"/>
    </location>
</feature>
<feature type="transmembrane region" description="Helical" evidence="1">
    <location>
        <begin position="458"/>
        <end position="478"/>
    </location>
</feature>
<sequence>MMRAIFCVVLFLAITASVDSACSCSREAMSCSCCEPVVIDHVVHYNGSLCAEMDYLPAKMGVSLLLKAGSWVIVNKTFSLDEPSFCGGIGIDGFSGCVDFTDMKYSLTEFAGCVAVEVDVLGYKAVKTSLGCFDLKNPFVHTHTTTAINASTPMIRPIVAEVANLIFSCHLNAREHVMAVKLPHLSRGASSFTYSVARKSYLCAFKGYDELDRIQMTIFMAGNGDRMSPTWIVRARGPIFLRCLCDFPAELCSTLCTRAVSLQSSVPIPRIVPSVFALEDPAVLWFSCRINHAAELNMRASTSIIIIILISCLCVGSTAQNTTELDCAVINPKCDGRGVCSAFKICRCFTTFSGFTPYDCKFDLKLIPGNAQKMQSSQYYQGALFIFVFLLTAYRVGAEVLYDRTASKETSLNSCKWTLGWLLVYCIMQLIMCGDYWGVEGNLPIPLYHVLFYYKECIFLFIYSAILSHWISLHYVSLRRLKKEEMLKKIKPGYTGSVSLEEMMIQMQKLSRFKIAYMVVSGFSILTVTIHMIITFQTRYPKAYDTMALFEACYFIIAWILFAAGFVYYGVKLMRILPDGISYSMKIAITSNIIFLVGAIGVQIFNIILNRRNDIAKQMNVSSFFATITLEWICCMATLNIHMPLHQYHLWFNPKLIKKLLSSLHSTGDTGSETRHDSNELPMDISECMVDSDDVIKGEPEVVEIRQDSMPRPL</sequence>
<gene>
    <name evidence="4" type="ORF">PROFUN_07171</name>
</gene>
<proteinExistence type="predicted"/>
<feature type="signal peptide" evidence="2">
    <location>
        <begin position="1"/>
        <end position="20"/>
    </location>
</feature>
<name>A0A2P6NMB3_9EUKA</name>
<evidence type="ECO:0000313" key="5">
    <source>
        <dbReference type="Proteomes" id="UP000241769"/>
    </source>
</evidence>
<dbReference type="InParanoid" id="A0A2P6NMB3"/>
<evidence type="ECO:0000256" key="2">
    <source>
        <dbReference type="SAM" id="SignalP"/>
    </source>
</evidence>
<feature type="transmembrane region" description="Helical" evidence="1">
    <location>
        <begin position="515"/>
        <end position="536"/>
    </location>
</feature>
<feature type="transmembrane region" description="Helical" evidence="1">
    <location>
        <begin position="583"/>
        <end position="609"/>
    </location>
</feature>
<evidence type="ECO:0000313" key="4">
    <source>
        <dbReference type="EMBL" id="PRP85100.1"/>
    </source>
</evidence>
<evidence type="ECO:0000259" key="3">
    <source>
        <dbReference type="Pfam" id="PF15998"/>
    </source>
</evidence>
<protein>
    <recommendedName>
        <fullName evidence="3">DUF4773 domain-containing protein</fullName>
    </recommendedName>
</protein>
<dbReference type="InterPro" id="IPR031941">
    <property type="entry name" value="DUF4773"/>
</dbReference>
<organism evidence="4 5">
    <name type="scientific">Planoprotostelium fungivorum</name>
    <dbReference type="NCBI Taxonomy" id="1890364"/>
    <lineage>
        <taxon>Eukaryota</taxon>
        <taxon>Amoebozoa</taxon>
        <taxon>Evosea</taxon>
        <taxon>Variosea</taxon>
        <taxon>Cavosteliida</taxon>
        <taxon>Cavosteliaceae</taxon>
        <taxon>Planoprotostelium</taxon>
    </lineage>
</organism>
<feature type="domain" description="DUF4773" evidence="3">
    <location>
        <begin position="22"/>
        <end position="136"/>
    </location>
</feature>
<dbReference type="OrthoDB" id="5958784at2759"/>
<keyword evidence="1" id="KW-0472">Membrane</keyword>
<keyword evidence="1" id="KW-0812">Transmembrane</keyword>
<keyword evidence="5" id="KW-1185">Reference proteome</keyword>
<keyword evidence="1" id="KW-1133">Transmembrane helix</keyword>
<evidence type="ECO:0000256" key="1">
    <source>
        <dbReference type="SAM" id="Phobius"/>
    </source>
</evidence>
<feature type="chain" id="PRO_5015110176" description="DUF4773 domain-containing protein" evidence="2">
    <location>
        <begin position="21"/>
        <end position="714"/>
    </location>
</feature>
<dbReference type="AlphaFoldDB" id="A0A2P6NMB3"/>
<dbReference type="PANTHER" id="PTHR36299:SF2">
    <property type="entry name" value="DUF4773 DOMAIN-CONTAINING PROTEIN"/>
    <property type="match status" value="1"/>
</dbReference>
<dbReference type="Pfam" id="PF15998">
    <property type="entry name" value="DUF4773"/>
    <property type="match status" value="1"/>
</dbReference>
<comment type="caution">
    <text evidence="4">The sequence shown here is derived from an EMBL/GenBank/DDBJ whole genome shotgun (WGS) entry which is preliminary data.</text>
</comment>